<gene>
    <name evidence="1" type="ordered locus">BN6_07100</name>
</gene>
<organism evidence="1 2">
    <name type="scientific">Saccharothrix espanaensis (strain ATCC 51144 / DSM 44229 / JCM 9112 / NBRC 15066 / NRRL 15764)</name>
    <dbReference type="NCBI Taxonomy" id="1179773"/>
    <lineage>
        <taxon>Bacteria</taxon>
        <taxon>Bacillati</taxon>
        <taxon>Actinomycetota</taxon>
        <taxon>Actinomycetes</taxon>
        <taxon>Pseudonocardiales</taxon>
        <taxon>Pseudonocardiaceae</taxon>
        <taxon>Saccharothrix</taxon>
    </lineage>
</organism>
<keyword evidence="2" id="KW-1185">Reference proteome</keyword>
<dbReference type="AlphaFoldDB" id="K0JV15"/>
<accession>K0JV15</accession>
<dbReference type="EMBL" id="HE804045">
    <property type="protein sequence ID" value="CCH28038.1"/>
    <property type="molecule type" value="Genomic_DNA"/>
</dbReference>
<dbReference type="KEGG" id="sesp:BN6_07100"/>
<sequence>MGQRVWTDDLIKALRDSGLAVDEDAAEALGTIIDRGRATLARDAVAGGGAVGGRQVAEFDHPDFGGYVEVLHERLVEVASEHKLDVLTKDTTQKVWGWLCPGFYPWC</sequence>
<dbReference type="STRING" id="1179773.BN6_07100"/>
<dbReference type="HOGENOM" id="CLU_2208178_0_0_11"/>
<dbReference type="PATRIC" id="fig|1179773.3.peg.715"/>
<evidence type="ECO:0000313" key="1">
    <source>
        <dbReference type="EMBL" id="CCH28038.1"/>
    </source>
</evidence>
<evidence type="ECO:0000313" key="2">
    <source>
        <dbReference type="Proteomes" id="UP000006281"/>
    </source>
</evidence>
<dbReference type="RefSeq" id="WP_015098152.1">
    <property type="nucleotide sequence ID" value="NC_019673.1"/>
</dbReference>
<protein>
    <submittedName>
        <fullName evidence="1">Uncharacterized protein</fullName>
    </submittedName>
</protein>
<proteinExistence type="predicted"/>
<name>K0JV15_SACES</name>
<reference evidence="1 2" key="1">
    <citation type="journal article" date="2012" name="BMC Genomics">
        <title>Complete genome sequence of Saccharothrix espanaensis DSM 44229T and comparison to the other completely sequenced Pseudonocardiaceae.</title>
        <authorList>
            <person name="Strobel T."/>
            <person name="Al-Dilaimi A."/>
            <person name="Blom J."/>
            <person name="Gessner A."/>
            <person name="Kalinowski J."/>
            <person name="Luzhetska M."/>
            <person name="Puhler A."/>
            <person name="Szczepanowski R."/>
            <person name="Bechthold A."/>
            <person name="Ruckert C."/>
        </authorList>
    </citation>
    <scope>NUCLEOTIDE SEQUENCE [LARGE SCALE GENOMIC DNA]</scope>
    <source>
        <strain evidence="2">ATCC 51144 / DSM 44229 / JCM 9112 / NBRC 15066 / NRRL 15764</strain>
    </source>
</reference>
<dbReference type="Proteomes" id="UP000006281">
    <property type="component" value="Chromosome"/>
</dbReference>